<dbReference type="Proteomes" id="UP000481153">
    <property type="component" value="Unassembled WGS sequence"/>
</dbReference>
<protein>
    <submittedName>
        <fullName evidence="1">Uncharacterized protein</fullName>
    </submittedName>
</protein>
<keyword evidence="2" id="KW-1185">Reference proteome</keyword>
<reference evidence="1 2" key="1">
    <citation type="submission" date="2019-07" db="EMBL/GenBank/DDBJ databases">
        <title>Genomics analysis of Aphanomyces spp. identifies a new class of oomycete effector associated with host adaptation.</title>
        <authorList>
            <person name="Gaulin E."/>
        </authorList>
    </citation>
    <scope>NUCLEOTIDE SEQUENCE [LARGE SCALE GENOMIC DNA]</scope>
    <source>
        <strain evidence="1 2">ATCC 201684</strain>
    </source>
</reference>
<organism evidence="1 2">
    <name type="scientific">Aphanomyces euteiches</name>
    <dbReference type="NCBI Taxonomy" id="100861"/>
    <lineage>
        <taxon>Eukaryota</taxon>
        <taxon>Sar</taxon>
        <taxon>Stramenopiles</taxon>
        <taxon>Oomycota</taxon>
        <taxon>Saprolegniomycetes</taxon>
        <taxon>Saprolegniales</taxon>
        <taxon>Verrucalvaceae</taxon>
        <taxon>Aphanomyces</taxon>
    </lineage>
</organism>
<comment type="caution">
    <text evidence="1">The sequence shown here is derived from an EMBL/GenBank/DDBJ whole genome shotgun (WGS) entry which is preliminary data.</text>
</comment>
<evidence type="ECO:0000313" key="2">
    <source>
        <dbReference type="Proteomes" id="UP000481153"/>
    </source>
</evidence>
<dbReference type="EMBL" id="VJMJ01000184">
    <property type="protein sequence ID" value="KAF0728008.1"/>
    <property type="molecule type" value="Genomic_DNA"/>
</dbReference>
<name>A0A6G0WL69_9STRA</name>
<sequence length="148" mass="17055">MDGPDHRWTQCFRRVYDVLPTRGSVAITYNVAILSVKSQKTTASTQYIRDVSGHPSAHLRKNPQSIRTVGKLYDGFFIESKSDGVSILIHMEYLYVKHKVQIDVKTPNRSTLNPAALFPELCTIELSPLTNICYQKKRYWNEWMRYGG</sequence>
<evidence type="ECO:0000313" key="1">
    <source>
        <dbReference type="EMBL" id="KAF0728008.1"/>
    </source>
</evidence>
<dbReference type="AlphaFoldDB" id="A0A6G0WL69"/>
<gene>
    <name evidence="1" type="ORF">Ae201684_014114</name>
</gene>
<accession>A0A6G0WL69</accession>
<proteinExistence type="predicted"/>